<comment type="subcellular location">
    <subcellularLocation>
        <location evidence="12">Cytoplasm</location>
    </subcellularLocation>
</comment>
<evidence type="ECO:0000313" key="16">
    <source>
        <dbReference type="EMBL" id="SMB85410.1"/>
    </source>
</evidence>
<evidence type="ECO:0000256" key="5">
    <source>
        <dbReference type="ARBA" id="ARBA00013061"/>
    </source>
</evidence>
<evidence type="ECO:0000313" key="17">
    <source>
        <dbReference type="Proteomes" id="UP000192731"/>
    </source>
</evidence>
<feature type="binding site" evidence="12">
    <location>
        <position position="151"/>
    </location>
    <ligand>
        <name>substrate</name>
    </ligand>
</feature>
<dbReference type="InterPro" id="IPR015911">
    <property type="entry name" value="Phosphoglycerate_kinase_CS"/>
</dbReference>
<dbReference type="FunFam" id="3.40.50.1260:FF:000003">
    <property type="entry name" value="Phosphoglycerate kinase"/>
    <property type="match status" value="1"/>
</dbReference>
<evidence type="ECO:0000256" key="8">
    <source>
        <dbReference type="ARBA" id="ARBA00022741"/>
    </source>
</evidence>
<sequence>MDKKTVKDIEVKGKKVLVRVDFNVPRDKGKITDDTRIKAALPTINYLHEQGAKVILVTHLGRPKGNVMDEFRLDEVANRLGELIGKKVIKTPETVGEETKNVIDNMEDGDVILLENVRFNPGETKNDSEFTKELASLAEIYVNDAFGTAHRAHSSTTGVAEYLPAVAGFLLEKELRELSRAIDNPPKPYVAIIGGAKISDKIGVIENLVNKVDALIIGGGMANTFLKAKNYKIGKSLLEESKVQLATELIQKAKEKGVKLLTPIDAVVANSIEDRSEILNVSIDSIPSDKMVLDIGQDTIDLYTKSLEGAKLVFWNGPMGVFEVEEFSKGTKAIAQKVASLDAISIIGGGDSVAAVKQAGLDGNITHISTGGGASLEFLEGKELPGVKILNDK</sequence>
<dbReference type="PIRSF" id="PIRSF000724">
    <property type="entry name" value="Pgk"/>
    <property type="match status" value="1"/>
</dbReference>
<dbReference type="GO" id="GO:0006096">
    <property type="term" value="P:glycolytic process"/>
    <property type="evidence" value="ECO:0007669"/>
    <property type="project" value="UniProtKB-UniRule"/>
</dbReference>
<evidence type="ECO:0000256" key="11">
    <source>
        <dbReference type="ARBA" id="ARBA00023152"/>
    </source>
</evidence>
<evidence type="ECO:0000256" key="1">
    <source>
        <dbReference type="ARBA" id="ARBA00000642"/>
    </source>
</evidence>
<comment type="catalytic activity">
    <reaction evidence="1 12 15">
        <text>(2R)-3-phosphoglycerate + ATP = (2R)-3-phospho-glyceroyl phosphate + ADP</text>
        <dbReference type="Rhea" id="RHEA:14801"/>
        <dbReference type="ChEBI" id="CHEBI:30616"/>
        <dbReference type="ChEBI" id="CHEBI:57604"/>
        <dbReference type="ChEBI" id="CHEBI:58272"/>
        <dbReference type="ChEBI" id="CHEBI:456216"/>
        <dbReference type="EC" id="2.7.2.3"/>
    </reaction>
</comment>
<evidence type="ECO:0000256" key="6">
    <source>
        <dbReference type="ARBA" id="ARBA00016471"/>
    </source>
</evidence>
<dbReference type="RefSeq" id="WP_084052458.1">
    <property type="nucleotide sequence ID" value="NZ_FWWT01000012.1"/>
</dbReference>
<dbReference type="PROSITE" id="PS00111">
    <property type="entry name" value="PGLYCERATE_KINASE"/>
    <property type="match status" value="1"/>
</dbReference>
<comment type="subunit">
    <text evidence="4 12">Monomer.</text>
</comment>
<dbReference type="PANTHER" id="PTHR11406">
    <property type="entry name" value="PHOSPHOGLYCERATE KINASE"/>
    <property type="match status" value="1"/>
</dbReference>
<name>A0A1W1UWI3_DESTI</name>
<dbReference type="Proteomes" id="UP000192731">
    <property type="component" value="Unassembled WGS sequence"/>
</dbReference>
<keyword evidence="8 12" id="KW-0547">Nucleotide-binding</keyword>
<dbReference type="InterPro" id="IPR001576">
    <property type="entry name" value="Phosphoglycerate_kinase"/>
</dbReference>
<accession>A0A1W1UWI3</accession>
<feature type="binding site" evidence="12">
    <location>
        <position position="118"/>
    </location>
    <ligand>
        <name>substrate</name>
    </ligand>
</feature>
<dbReference type="EC" id="2.7.2.3" evidence="5 12"/>
<feature type="binding site" evidence="12 13">
    <location>
        <begin position="21"/>
        <end position="23"/>
    </location>
    <ligand>
        <name>substrate</name>
    </ligand>
</feature>
<dbReference type="GO" id="GO:0006094">
    <property type="term" value="P:gluconeogenesis"/>
    <property type="evidence" value="ECO:0007669"/>
    <property type="project" value="TreeGrafter"/>
</dbReference>
<reference evidence="16 17" key="1">
    <citation type="submission" date="2017-04" db="EMBL/GenBank/DDBJ databases">
        <authorList>
            <person name="Afonso C.L."/>
            <person name="Miller P.J."/>
            <person name="Scott M.A."/>
            <person name="Spackman E."/>
            <person name="Goraichik I."/>
            <person name="Dimitrov K.M."/>
            <person name="Suarez D.L."/>
            <person name="Swayne D.E."/>
        </authorList>
    </citation>
    <scope>NUCLEOTIDE SEQUENCE [LARGE SCALE GENOMIC DNA]</scope>
    <source>
        <strain evidence="16 17">DSM 11270</strain>
    </source>
</reference>
<evidence type="ECO:0000256" key="10">
    <source>
        <dbReference type="ARBA" id="ARBA00022840"/>
    </source>
</evidence>
<evidence type="ECO:0000256" key="4">
    <source>
        <dbReference type="ARBA" id="ARBA00011245"/>
    </source>
</evidence>
<evidence type="ECO:0000256" key="12">
    <source>
        <dbReference type="HAMAP-Rule" id="MF_00145"/>
    </source>
</evidence>
<protein>
    <recommendedName>
        <fullName evidence="6 12">Phosphoglycerate kinase</fullName>
        <ecNumber evidence="5 12">2.7.2.3</ecNumber>
    </recommendedName>
</protein>
<feature type="binding site" evidence="13">
    <location>
        <position position="118"/>
    </location>
    <ligand>
        <name>(2R)-3-phosphoglycerate</name>
        <dbReference type="ChEBI" id="CHEBI:58272"/>
    </ligand>
</feature>
<dbReference type="GO" id="GO:0043531">
    <property type="term" value="F:ADP binding"/>
    <property type="evidence" value="ECO:0007669"/>
    <property type="project" value="TreeGrafter"/>
</dbReference>
<comment type="pathway">
    <text evidence="2 12">Carbohydrate degradation; glycolysis; pyruvate from D-glyceraldehyde 3-phosphate: step 2/5.</text>
</comment>
<comment type="similarity">
    <text evidence="3 12 15">Belongs to the phosphoglycerate kinase family.</text>
</comment>
<proteinExistence type="inferred from homology"/>
<dbReference type="AlphaFoldDB" id="A0A1W1UWI3"/>
<evidence type="ECO:0000256" key="15">
    <source>
        <dbReference type="RuleBase" id="RU000532"/>
    </source>
</evidence>
<dbReference type="SUPFAM" id="SSF53748">
    <property type="entry name" value="Phosphoglycerate kinase"/>
    <property type="match status" value="1"/>
</dbReference>
<dbReference type="Gene3D" id="3.40.50.1260">
    <property type="entry name" value="Phosphoglycerate kinase, N-terminal domain"/>
    <property type="match status" value="2"/>
</dbReference>
<dbReference type="GO" id="GO:0005829">
    <property type="term" value="C:cytosol"/>
    <property type="evidence" value="ECO:0007669"/>
    <property type="project" value="UniProtKB-ARBA"/>
</dbReference>
<dbReference type="GO" id="GO:0005524">
    <property type="term" value="F:ATP binding"/>
    <property type="evidence" value="ECO:0007669"/>
    <property type="project" value="UniProtKB-KW"/>
</dbReference>
<evidence type="ECO:0000256" key="2">
    <source>
        <dbReference type="ARBA" id="ARBA00004838"/>
    </source>
</evidence>
<dbReference type="Pfam" id="PF00162">
    <property type="entry name" value="PGK"/>
    <property type="match status" value="1"/>
</dbReference>
<dbReference type="InterPro" id="IPR015824">
    <property type="entry name" value="Phosphoglycerate_kinase_N"/>
</dbReference>
<dbReference type="OrthoDB" id="9808460at2"/>
<evidence type="ECO:0000256" key="3">
    <source>
        <dbReference type="ARBA" id="ARBA00008982"/>
    </source>
</evidence>
<dbReference type="HAMAP" id="MF_00145">
    <property type="entry name" value="Phosphoglyc_kinase"/>
    <property type="match status" value="1"/>
</dbReference>
<feature type="binding site" evidence="12 13">
    <location>
        <begin position="59"/>
        <end position="62"/>
    </location>
    <ligand>
        <name>substrate</name>
    </ligand>
</feature>
<feature type="binding site" evidence="12 14">
    <location>
        <position position="201"/>
    </location>
    <ligand>
        <name>ATP</name>
        <dbReference type="ChEBI" id="CHEBI:30616"/>
    </ligand>
</feature>
<comment type="caution">
    <text evidence="12">Lacks conserved residue(s) required for the propagation of feature annotation.</text>
</comment>
<dbReference type="GO" id="GO:0004618">
    <property type="term" value="F:phosphoglycerate kinase activity"/>
    <property type="evidence" value="ECO:0007669"/>
    <property type="project" value="UniProtKB-UniRule"/>
</dbReference>
<evidence type="ECO:0000256" key="9">
    <source>
        <dbReference type="ARBA" id="ARBA00022777"/>
    </source>
</evidence>
<keyword evidence="10 12" id="KW-0067">ATP-binding</keyword>
<dbReference type="FunFam" id="3.40.50.1260:FF:000006">
    <property type="entry name" value="Phosphoglycerate kinase"/>
    <property type="match status" value="1"/>
</dbReference>
<keyword evidence="12" id="KW-0963">Cytoplasm</keyword>
<evidence type="ECO:0000256" key="14">
    <source>
        <dbReference type="PIRSR" id="PIRSR000724-2"/>
    </source>
</evidence>
<dbReference type="STRING" id="656914.SAMN00017405_1637"/>
<evidence type="ECO:0000256" key="7">
    <source>
        <dbReference type="ARBA" id="ARBA00022679"/>
    </source>
</evidence>
<keyword evidence="11 12" id="KW-0324">Glycolysis</keyword>
<dbReference type="EMBL" id="FWWT01000012">
    <property type="protein sequence ID" value="SMB85410.1"/>
    <property type="molecule type" value="Genomic_DNA"/>
</dbReference>
<evidence type="ECO:0000256" key="13">
    <source>
        <dbReference type="PIRSR" id="PIRSR000724-1"/>
    </source>
</evidence>
<dbReference type="PRINTS" id="PR00477">
    <property type="entry name" value="PHGLYCKINASE"/>
</dbReference>
<keyword evidence="17" id="KW-1185">Reference proteome</keyword>
<gene>
    <name evidence="12" type="primary">pgk</name>
    <name evidence="16" type="ORF">SAMN00017405_1637</name>
</gene>
<feature type="binding site" evidence="13">
    <location>
        <position position="36"/>
    </location>
    <ligand>
        <name>(2R)-3-phosphoglycerate</name>
        <dbReference type="ChEBI" id="CHEBI:58272"/>
    </ligand>
</feature>
<feature type="binding site" evidence="13">
    <location>
        <position position="151"/>
    </location>
    <ligand>
        <name>(2R)-3-phosphoglycerate</name>
        <dbReference type="ChEBI" id="CHEBI:58272"/>
    </ligand>
</feature>
<organism evidence="16 17">
    <name type="scientific">Desulfonispora thiosulfatigenes DSM 11270</name>
    <dbReference type="NCBI Taxonomy" id="656914"/>
    <lineage>
        <taxon>Bacteria</taxon>
        <taxon>Bacillati</taxon>
        <taxon>Bacillota</taxon>
        <taxon>Clostridia</taxon>
        <taxon>Eubacteriales</taxon>
        <taxon>Peptococcaceae</taxon>
        <taxon>Desulfonispora</taxon>
    </lineage>
</organism>
<keyword evidence="7 12" id="KW-0808">Transferase</keyword>
<feature type="binding site" evidence="12">
    <location>
        <position position="36"/>
    </location>
    <ligand>
        <name>substrate</name>
    </ligand>
</feature>
<dbReference type="UniPathway" id="UPA00109">
    <property type="reaction ID" value="UER00185"/>
</dbReference>
<dbReference type="InterPro" id="IPR036043">
    <property type="entry name" value="Phosphoglycerate_kinase_sf"/>
</dbReference>
<dbReference type="CDD" id="cd00318">
    <property type="entry name" value="Phosphoglycerate_kinase"/>
    <property type="match status" value="1"/>
</dbReference>
<dbReference type="PANTHER" id="PTHR11406:SF23">
    <property type="entry name" value="PHOSPHOGLYCERATE KINASE 1, CHLOROPLASTIC-RELATED"/>
    <property type="match status" value="1"/>
</dbReference>
<keyword evidence="9 12" id="KW-0418">Kinase</keyword>
<feature type="binding site" evidence="12 14">
    <location>
        <begin position="349"/>
        <end position="352"/>
    </location>
    <ligand>
        <name>ATP</name>
        <dbReference type="ChEBI" id="CHEBI:30616"/>
    </ligand>
</feature>
<feature type="binding site" evidence="12 14">
    <location>
        <position position="323"/>
    </location>
    <ligand>
        <name>ATP</name>
        <dbReference type="ChEBI" id="CHEBI:30616"/>
    </ligand>
</feature>